<sequence>MKKALTILAVLGLLGVLAGWVFSGGMPDAEEAAAGGKARKAKTERGGEEAEASAAARRGTRGVEGGDSHRVESMRARLLSREPLGDIDLWDVVQAMSLDELRQIFAEPDLFELKFGAGAPGDAEDGLLPGAEHPRRVELVPILWERLGLLSPQEALDLAKERLKGNDRQHYGAMLKGIAKTDPALALDFLRQSSAFFGQEPVLIGVDTVQLFNVLAEKSPQEAIGVIPGLNSMSQDFAYLGYVQVLPEETDWAAEAERLESLGIAPGQASMHGLMDSTATLVTRWAHKDPDAAFAWMAGALEDSLDSAYTRVIDDWIRADAEKAMPWLEAWQPEGRDKQVIFMSAIYEDSMRDLAATDRMLAMIPDPQKRDYAVMQRLTRGGPPLPGPALAHLINSPLISEEVRQAANAVMAGERVVMPGEEEEAAKGEENVLPPAPLPDLR</sequence>
<evidence type="ECO:0000256" key="1">
    <source>
        <dbReference type="SAM" id="MobiDB-lite"/>
    </source>
</evidence>
<gene>
    <name evidence="2" type="ORF">OJ996_22075</name>
</gene>
<keyword evidence="3" id="KW-1185">Reference proteome</keyword>
<name>A0ABT3G8W9_9BACT</name>
<proteinExistence type="predicted"/>
<dbReference type="EMBL" id="JAPDDR010000014">
    <property type="protein sequence ID" value="MCW1916293.1"/>
    <property type="molecule type" value="Genomic_DNA"/>
</dbReference>
<dbReference type="Proteomes" id="UP001165653">
    <property type="component" value="Unassembled WGS sequence"/>
</dbReference>
<feature type="region of interest" description="Disordered" evidence="1">
    <location>
        <begin position="33"/>
        <end position="69"/>
    </location>
</feature>
<evidence type="ECO:0000313" key="2">
    <source>
        <dbReference type="EMBL" id="MCW1916293.1"/>
    </source>
</evidence>
<organism evidence="2 3">
    <name type="scientific">Luteolibacter rhizosphaerae</name>
    <dbReference type="NCBI Taxonomy" id="2989719"/>
    <lineage>
        <taxon>Bacteria</taxon>
        <taxon>Pseudomonadati</taxon>
        <taxon>Verrucomicrobiota</taxon>
        <taxon>Verrucomicrobiia</taxon>
        <taxon>Verrucomicrobiales</taxon>
        <taxon>Verrucomicrobiaceae</taxon>
        <taxon>Luteolibacter</taxon>
    </lineage>
</organism>
<feature type="region of interest" description="Disordered" evidence="1">
    <location>
        <begin position="419"/>
        <end position="442"/>
    </location>
</feature>
<dbReference type="RefSeq" id="WP_264515867.1">
    <property type="nucleotide sequence ID" value="NZ_JAPDDR010000014.1"/>
</dbReference>
<reference evidence="2" key="1">
    <citation type="submission" date="2022-10" db="EMBL/GenBank/DDBJ databases">
        <title>Luteolibacter sp. GHJ8, whole genome shotgun sequencing project.</title>
        <authorList>
            <person name="Zhao G."/>
            <person name="Shen L."/>
        </authorList>
    </citation>
    <scope>NUCLEOTIDE SEQUENCE</scope>
    <source>
        <strain evidence="2">GHJ8</strain>
    </source>
</reference>
<protein>
    <submittedName>
        <fullName evidence="2">Uncharacterized protein</fullName>
    </submittedName>
</protein>
<evidence type="ECO:0000313" key="3">
    <source>
        <dbReference type="Proteomes" id="UP001165653"/>
    </source>
</evidence>
<accession>A0ABT3G8W9</accession>
<comment type="caution">
    <text evidence="2">The sequence shown here is derived from an EMBL/GenBank/DDBJ whole genome shotgun (WGS) entry which is preliminary data.</text>
</comment>